<name>A0A3B0VH41_9ZZZZ</name>
<sequence length="101" mass="10856">MKNIKSLFKVGCLLPGGIIFVGLVAYFIWSSLLAPRFSALGACDKDDGCLFTAFNGNRSVSVIGYSPDASRFLTDGSSDGIIHDSENGRKITDLDEGLDNY</sequence>
<proteinExistence type="predicted"/>
<dbReference type="AlphaFoldDB" id="A0A3B0VH41"/>
<accession>A0A3B0VH41</accession>
<gene>
    <name evidence="1" type="ORF">MNBD_CHLOROFLEXI01-3206</name>
</gene>
<evidence type="ECO:0000313" key="1">
    <source>
        <dbReference type="EMBL" id="VAW42928.1"/>
    </source>
</evidence>
<protein>
    <submittedName>
        <fullName evidence="1">Uncharacterized protein</fullName>
    </submittedName>
</protein>
<organism evidence="1">
    <name type="scientific">hydrothermal vent metagenome</name>
    <dbReference type="NCBI Taxonomy" id="652676"/>
    <lineage>
        <taxon>unclassified sequences</taxon>
        <taxon>metagenomes</taxon>
        <taxon>ecological metagenomes</taxon>
    </lineage>
</organism>
<reference evidence="1" key="1">
    <citation type="submission" date="2018-06" db="EMBL/GenBank/DDBJ databases">
        <authorList>
            <person name="Zhirakovskaya E."/>
        </authorList>
    </citation>
    <scope>NUCLEOTIDE SEQUENCE</scope>
</reference>
<dbReference type="EMBL" id="UOEU01000985">
    <property type="protein sequence ID" value="VAW42928.1"/>
    <property type="molecule type" value="Genomic_DNA"/>
</dbReference>
<feature type="non-terminal residue" evidence="1">
    <location>
        <position position="101"/>
    </location>
</feature>